<organism evidence="2 3">
    <name type="scientific">Bradyrhizobium archetypum</name>
    <dbReference type="NCBI Taxonomy" id="2721160"/>
    <lineage>
        <taxon>Bacteria</taxon>
        <taxon>Pseudomonadati</taxon>
        <taxon>Pseudomonadota</taxon>
        <taxon>Alphaproteobacteria</taxon>
        <taxon>Hyphomicrobiales</taxon>
        <taxon>Nitrobacteraceae</taxon>
        <taxon>Bradyrhizobium</taxon>
    </lineage>
</organism>
<feature type="transmembrane region" description="Helical" evidence="1">
    <location>
        <begin position="143"/>
        <end position="160"/>
    </location>
</feature>
<sequence length="172" mass="19526">MLMYFILPLWLVAGFADYLCHRASHIEKTSGWRESILHLAQFAEMAVPVLAALFLEITSGVILIMIAFLILHEATAIWDVRYASARREVSPTEQHVHSFLEMLPLTGLLLVIALHWPAFAALFGQGTPDFSFTLKQSPLPLTYIAAMLILTALFEVLPYLEELIRGLRYRDR</sequence>
<accession>A0A7Y4H8S2</accession>
<reference evidence="2 3" key="1">
    <citation type="submission" date="2020-03" db="EMBL/GenBank/DDBJ databases">
        <title>Bradyrhizobium diversity isolated from nodules of Muelleranthus trifoliolatus.</title>
        <authorList>
            <person name="Klepa M."/>
            <person name="Helene L."/>
            <person name="Hungria M."/>
        </authorList>
    </citation>
    <scope>NUCLEOTIDE SEQUENCE [LARGE SCALE GENOMIC DNA]</scope>
    <source>
        <strain evidence="2 3">WSM 1744</strain>
    </source>
</reference>
<keyword evidence="1" id="KW-0472">Membrane</keyword>
<keyword evidence="1" id="KW-1133">Transmembrane helix</keyword>
<keyword evidence="1" id="KW-0812">Transmembrane</keyword>
<evidence type="ECO:0008006" key="4">
    <source>
        <dbReference type="Google" id="ProtNLM"/>
    </source>
</evidence>
<evidence type="ECO:0000313" key="3">
    <source>
        <dbReference type="Proteomes" id="UP000528734"/>
    </source>
</evidence>
<feature type="transmembrane region" description="Helical" evidence="1">
    <location>
        <begin position="102"/>
        <end position="123"/>
    </location>
</feature>
<gene>
    <name evidence="2" type="ORF">HCN50_25985</name>
</gene>
<evidence type="ECO:0000256" key="1">
    <source>
        <dbReference type="SAM" id="Phobius"/>
    </source>
</evidence>
<dbReference type="Proteomes" id="UP000528734">
    <property type="component" value="Unassembled WGS sequence"/>
</dbReference>
<evidence type="ECO:0000313" key="2">
    <source>
        <dbReference type="EMBL" id="NOJ49655.1"/>
    </source>
</evidence>
<name>A0A7Y4H8S2_9BRAD</name>
<keyword evidence="3" id="KW-1185">Reference proteome</keyword>
<protein>
    <recommendedName>
        <fullName evidence="4">Diguanylate cyclase</fullName>
    </recommendedName>
</protein>
<dbReference type="AlphaFoldDB" id="A0A7Y4H8S2"/>
<feature type="transmembrane region" description="Helical" evidence="1">
    <location>
        <begin position="46"/>
        <end position="71"/>
    </location>
</feature>
<comment type="caution">
    <text evidence="2">The sequence shown here is derived from an EMBL/GenBank/DDBJ whole genome shotgun (WGS) entry which is preliminary data.</text>
</comment>
<proteinExistence type="predicted"/>
<dbReference type="EMBL" id="JAAVLW010000008">
    <property type="protein sequence ID" value="NOJ49655.1"/>
    <property type="molecule type" value="Genomic_DNA"/>
</dbReference>